<evidence type="ECO:0000256" key="1">
    <source>
        <dbReference type="ARBA" id="ARBA00004370"/>
    </source>
</evidence>
<dbReference type="Gene3D" id="3.90.550.10">
    <property type="entry name" value="Spore Coat Polysaccharide Biosynthesis Protein SpsA, Chain A"/>
    <property type="match status" value="1"/>
</dbReference>
<evidence type="ECO:0000256" key="4">
    <source>
        <dbReference type="ARBA" id="ARBA00023157"/>
    </source>
</evidence>
<dbReference type="InterPro" id="IPR015338">
    <property type="entry name" value="GT64_dom"/>
</dbReference>
<evidence type="ECO:0000313" key="8">
    <source>
        <dbReference type="Proteomes" id="UP001140502"/>
    </source>
</evidence>
<feature type="transmembrane region" description="Helical" evidence="5">
    <location>
        <begin position="64"/>
        <end position="84"/>
    </location>
</feature>
<dbReference type="Pfam" id="PF09258">
    <property type="entry name" value="Glyco_transf_64"/>
    <property type="match status" value="1"/>
</dbReference>
<organism evidence="7 8">
    <name type="scientific">Fusarium piperis</name>
    <dbReference type="NCBI Taxonomy" id="1435070"/>
    <lineage>
        <taxon>Eukaryota</taxon>
        <taxon>Fungi</taxon>
        <taxon>Dikarya</taxon>
        <taxon>Ascomycota</taxon>
        <taxon>Pezizomycotina</taxon>
        <taxon>Sordariomycetes</taxon>
        <taxon>Hypocreomycetidae</taxon>
        <taxon>Hypocreales</taxon>
        <taxon>Nectriaceae</taxon>
        <taxon>Fusarium</taxon>
        <taxon>Fusarium solani species complex</taxon>
    </lineage>
</organism>
<keyword evidence="3 5" id="KW-0472">Membrane</keyword>
<name>A0A9W9BKM4_9HYPO</name>
<dbReference type="EMBL" id="JAPEUR010000247">
    <property type="protein sequence ID" value="KAJ4313814.1"/>
    <property type="molecule type" value="Genomic_DNA"/>
</dbReference>
<dbReference type="AlphaFoldDB" id="A0A9W9BKM4"/>
<keyword evidence="4" id="KW-1015">Disulfide bond</keyword>
<feature type="domain" description="Glycosyl transferase 64" evidence="6">
    <location>
        <begin position="131"/>
        <end position="372"/>
    </location>
</feature>
<keyword evidence="2" id="KW-0808">Transferase</keyword>
<evidence type="ECO:0000256" key="5">
    <source>
        <dbReference type="SAM" id="Phobius"/>
    </source>
</evidence>
<dbReference type="PANTHER" id="PTHR48261">
    <property type="entry name" value="ACETYLGLUCOSAMINYLTRANSFERASE"/>
    <property type="match status" value="1"/>
</dbReference>
<dbReference type="InterPro" id="IPR029044">
    <property type="entry name" value="Nucleotide-diphossugar_trans"/>
</dbReference>
<evidence type="ECO:0000256" key="2">
    <source>
        <dbReference type="ARBA" id="ARBA00022679"/>
    </source>
</evidence>
<accession>A0A9W9BKM4</accession>
<protein>
    <recommendedName>
        <fullName evidence="6">Glycosyl transferase 64 domain-containing protein</fullName>
    </recommendedName>
</protein>
<dbReference type="GO" id="GO:0016757">
    <property type="term" value="F:glycosyltransferase activity"/>
    <property type="evidence" value="ECO:0007669"/>
    <property type="project" value="InterPro"/>
</dbReference>
<proteinExistence type="predicted"/>
<gene>
    <name evidence="7" type="ORF">N0V84_009218</name>
</gene>
<evidence type="ECO:0000313" key="7">
    <source>
        <dbReference type="EMBL" id="KAJ4313814.1"/>
    </source>
</evidence>
<comment type="subcellular location">
    <subcellularLocation>
        <location evidence="1">Membrane</location>
    </subcellularLocation>
</comment>
<dbReference type="PANTHER" id="PTHR48261:SF2">
    <property type="entry name" value="ACETYLGLUCOSAMINYLTRANSFERASE"/>
    <property type="match status" value="1"/>
</dbReference>
<keyword evidence="8" id="KW-1185">Reference proteome</keyword>
<keyword evidence="5" id="KW-0812">Transmembrane</keyword>
<dbReference type="Proteomes" id="UP001140502">
    <property type="component" value="Unassembled WGS sequence"/>
</dbReference>
<comment type="caution">
    <text evidence="7">The sequence shown here is derived from an EMBL/GenBank/DDBJ whole genome shotgun (WGS) entry which is preliminary data.</text>
</comment>
<dbReference type="GO" id="GO:0016020">
    <property type="term" value="C:membrane"/>
    <property type="evidence" value="ECO:0007669"/>
    <property type="project" value="UniProtKB-SubCell"/>
</dbReference>
<dbReference type="InterPro" id="IPR004263">
    <property type="entry name" value="Exostosin"/>
</dbReference>
<keyword evidence="5" id="KW-1133">Transmembrane helix</keyword>
<reference evidence="7" key="1">
    <citation type="submission" date="2022-10" db="EMBL/GenBank/DDBJ databases">
        <title>Tapping the CABI collections for fungal endophytes: first genome assemblies for Collariella, Neodidymelliopsis, Ascochyta clinopodiicola, Didymella pomorum, Didymosphaeria variabile, Neocosmospora piperis and Neocucurbitaria cava.</title>
        <authorList>
            <person name="Hill R."/>
        </authorList>
    </citation>
    <scope>NUCLEOTIDE SEQUENCE</scope>
    <source>
        <strain evidence="7">IMI 366586</strain>
    </source>
</reference>
<sequence>MMKPQENKMESAKPLRYKVQDSCRNFSSKVELNTRPLRIEIDKRTQWLRTHVPLLVKSRAFQRAATLTTTFILTVAFIIVTIRLTNATALIPQVISKMTKFPTCSSINYTGTKDIWEKSRKKYNHLADDKFTIAMQTYRRPKELENTLTALLTDKIPSLHEIVVVWNDLEAEPPKDYVSKHGVPVRYRRSKKNSLNEKLWPDPDYKTQAILLSDDDVYYRPGDLEFAFQTWRKFGRNRLTGALARCSPVDLYGNSEYTFCNNRKDAYSMVLSGLAFSHMSFLDYYASNDTAMNQIREYVDEGFNCEDIALNYVHSMLTGEGPLLVSGQEKYVNYVPKEGISRKTGHMDARSACLNEFSKMLKCFPLVEETAYIQRGVIVL</sequence>
<dbReference type="OrthoDB" id="1733656at2759"/>
<evidence type="ECO:0000259" key="6">
    <source>
        <dbReference type="Pfam" id="PF09258"/>
    </source>
</evidence>
<evidence type="ECO:0000256" key="3">
    <source>
        <dbReference type="ARBA" id="ARBA00023136"/>
    </source>
</evidence>
<dbReference type="SUPFAM" id="SSF53448">
    <property type="entry name" value="Nucleotide-diphospho-sugar transferases"/>
    <property type="match status" value="1"/>
</dbReference>